<evidence type="ECO:0000313" key="3">
    <source>
        <dbReference type="EMBL" id="TDM11914.1"/>
    </source>
</evidence>
<protein>
    <submittedName>
        <fullName evidence="3">Alpha/beta fold hydrolase</fullName>
    </submittedName>
</protein>
<name>A0A4R6BV83_9STAP</name>
<keyword evidence="1" id="KW-0472">Membrane</keyword>
<evidence type="ECO:0000313" key="4">
    <source>
        <dbReference type="Proteomes" id="UP000294802"/>
    </source>
</evidence>
<dbReference type="Pfam" id="PF00561">
    <property type="entry name" value="Abhydrolase_1"/>
    <property type="match status" value="1"/>
</dbReference>
<dbReference type="InterPro" id="IPR000073">
    <property type="entry name" value="AB_hydrolase_1"/>
</dbReference>
<gene>
    <name evidence="3" type="ORF">ERX29_05900</name>
</gene>
<dbReference type="InterPro" id="IPR029058">
    <property type="entry name" value="AB_hydrolase_fold"/>
</dbReference>
<evidence type="ECO:0000256" key="1">
    <source>
        <dbReference type="SAM" id="Phobius"/>
    </source>
</evidence>
<dbReference type="PANTHER" id="PTHR43358:SF4">
    <property type="entry name" value="ALPHA_BETA HYDROLASE FOLD-1 DOMAIN-CONTAINING PROTEIN"/>
    <property type="match status" value="1"/>
</dbReference>
<dbReference type="Gene3D" id="3.40.50.1820">
    <property type="entry name" value="alpha/beta hydrolase"/>
    <property type="match status" value="1"/>
</dbReference>
<feature type="domain" description="AB hydrolase-1" evidence="2">
    <location>
        <begin position="98"/>
        <end position="205"/>
    </location>
</feature>
<sequence>MNKQLKWKWWLISFFSLIIILMISIIFVVGYRVSNIYTHLTTPDNTLRADRTYLNSINFNKEQFLNQYHNKTIKLNSSKYNHTFEGQLISPQVASKGTVIMAHGLGGSRQSIYPVADIFLSLGYSVFAIDLPNAGSSTSTLNTFGIRESYDVLDAINYIAKDNNDKPMILWGMSYGAGAAAIAAGRDDSKIDNIILDSPLSDPEVMIVQGLNFIKHSENVPPKLIKYSSELYTTIRYGFSIDSMQADKWLKNTEKPVLILSSNSDKVTPPFMAEALFEASSNEDSRIVKFHNVSHAMLYYDEKERYVKAIRDYLK</sequence>
<comment type="caution">
    <text evidence="3">The sequence shown here is derived from an EMBL/GenBank/DDBJ whole genome shotgun (WGS) entry which is preliminary data.</text>
</comment>
<dbReference type="EMBL" id="SCWB01000008">
    <property type="protein sequence ID" value="TDM11914.1"/>
    <property type="molecule type" value="Genomic_DNA"/>
</dbReference>
<dbReference type="PANTHER" id="PTHR43358">
    <property type="entry name" value="ALPHA/BETA-HYDROLASE"/>
    <property type="match status" value="1"/>
</dbReference>
<keyword evidence="3" id="KW-0378">Hydrolase</keyword>
<feature type="transmembrane region" description="Helical" evidence="1">
    <location>
        <begin position="9"/>
        <end position="31"/>
    </location>
</feature>
<evidence type="ECO:0000259" key="2">
    <source>
        <dbReference type="Pfam" id="PF00561"/>
    </source>
</evidence>
<organism evidence="3 4">
    <name type="scientific">Macrococcus lamae</name>
    <dbReference type="NCBI Taxonomy" id="198484"/>
    <lineage>
        <taxon>Bacteria</taxon>
        <taxon>Bacillati</taxon>
        <taxon>Bacillota</taxon>
        <taxon>Bacilli</taxon>
        <taxon>Bacillales</taxon>
        <taxon>Staphylococcaceae</taxon>
        <taxon>Macrococcus</taxon>
    </lineage>
</organism>
<dbReference type="SUPFAM" id="SSF53474">
    <property type="entry name" value="alpha/beta-Hydrolases"/>
    <property type="match status" value="1"/>
</dbReference>
<dbReference type="AlphaFoldDB" id="A0A4R6BV83"/>
<dbReference type="InterPro" id="IPR052920">
    <property type="entry name" value="DNA-binding_regulatory"/>
</dbReference>
<dbReference type="GO" id="GO:0016787">
    <property type="term" value="F:hydrolase activity"/>
    <property type="evidence" value="ECO:0007669"/>
    <property type="project" value="UniProtKB-KW"/>
</dbReference>
<accession>A0A4R6BV83</accession>
<keyword evidence="1" id="KW-1133">Transmembrane helix</keyword>
<keyword evidence="4" id="KW-1185">Reference proteome</keyword>
<keyword evidence="1" id="KW-0812">Transmembrane</keyword>
<reference evidence="3 4" key="1">
    <citation type="submission" date="2019-01" db="EMBL/GenBank/DDBJ databases">
        <title>Draft genome sequences of the type strains of six Macrococcus species.</title>
        <authorList>
            <person name="Mazhar S."/>
            <person name="Altermann E."/>
            <person name="Hill C."/>
            <person name="Mcauliffe O."/>
        </authorList>
    </citation>
    <scope>NUCLEOTIDE SEQUENCE [LARGE SCALE GENOMIC DNA]</scope>
    <source>
        <strain evidence="3 4">CCM4815</strain>
    </source>
</reference>
<proteinExistence type="predicted"/>
<dbReference type="Proteomes" id="UP000294802">
    <property type="component" value="Unassembled WGS sequence"/>
</dbReference>